<dbReference type="AlphaFoldDB" id="A0A2Z2MAB4"/>
<feature type="transmembrane region" description="Helical" evidence="1">
    <location>
        <begin position="162"/>
        <end position="180"/>
    </location>
</feature>
<name>A0A2Z2MAB4_THEPR</name>
<feature type="transmembrane region" description="Helical" evidence="1">
    <location>
        <begin position="103"/>
        <end position="123"/>
    </location>
</feature>
<organism evidence="2 3">
    <name type="scientific">Thermococcus profundus</name>
    <dbReference type="NCBI Taxonomy" id="49899"/>
    <lineage>
        <taxon>Archaea</taxon>
        <taxon>Methanobacteriati</taxon>
        <taxon>Methanobacteriota</taxon>
        <taxon>Thermococci</taxon>
        <taxon>Thermococcales</taxon>
        <taxon>Thermococcaceae</taxon>
        <taxon>Thermococcus</taxon>
    </lineage>
</organism>
<gene>
    <name evidence="2" type="ORF">A3L09_08630</name>
</gene>
<evidence type="ECO:0000313" key="2">
    <source>
        <dbReference type="EMBL" id="ASJ03317.1"/>
    </source>
</evidence>
<evidence type="ECO:0000313" key="3">
    <source>
        <dbReference type="Proteomes" id="UP000250179"/>
    </source>
</evidence>
<evidence type="ECO:0000256" key="1">
    <source>
        <dbReference type="SAM" id="Phobius"/>
    </source>
</evidence>
<sequence length="210" mass="23305">MNRIPRKELIRKAWHVSPGILGPPIVLFTPRWVTLIVVWSLAFLYTLQHLKLKRGWSFTVPVAGMSYEMMVRESEADNYLGSFLFWVTLGIICTVFPKLPMLAALWVSTLGDCCNAIAGMSIGGPKLPWNPKKTIVGSTTMFITSLFAIWLAHAVLGSKVDWVIAVLVALVAALLESLPVNSAYDEFTVPFGTALLLWLAYRGPLLSPTW</sequence>
<keyword evidence="3" id="KW-1185">Reference proteome</keyword>
<proteinExistence type="predicted"/>
<keyword evidence="1" id="KW-0472">Membrane</keyword>
<dbReference type="KEGG" id="tprf:A3L09_08630"/>
<protein>
    <submittedName>
        <fullName evidence="2">Phosphatidate cytidylyltransferase</fullName>
    </submittedName>
</protein>
<keyword evidence="1" id="KW-1133">Transmembrane helix</keyword>
<dbReference type="PANTHER" id="PTHR31303">
    <property type="entry name" value="CTP-DEPENDENT DIACYLGLYCEROL KINASE 1"/>
    <property type="match status" value="1"/>
</dbReference>
<dbReference type="Proteomes" id="UP000250179">
    <property type="component" value="Chromosome"/>
</dbReference>
<keyword evidence="2" id="KW-0548">Nucleotidyltransferase</keyword>
<feature type="transmembrane region" description="Helical" evidence="1">
    <location>
        <begin position="20"/>
        <end position="47"/>
    </location>
</feature>
<reference evidence="2 3" key="1">
    <citation type="submission" date="2016-03" db="EMBL/GenBank/DDBJ databases">
        <title>Complete genome sequence of Thermococcus profundus strain DT5432.</title>
        <authorList>
            <person name="Oger P.M."/>
        </authorList>
    </citation>
    <scope>NUCLEOTIDE SEQUENCE [LARGE SCALE GENOMIC DNA]</scope>
    <source>
        <strain evidence="2 3">DT 5432</strain>
    </source>
</reference>
<dbReference type="GO" id="GO:0004143">
    <property type="term" value="F:ATP-dependent diacylglycerol kinase activity"/>
    <property type="evidence" value="ECO:0007669"/>
    <property type="project" value="InterPro"/>
</dbReference>
<keyword evidence="2" id="KW-0808">Transferase</keyword>
<dbReference type="PANTHER" id="PTHR31303:SF1">
    <property type="entry name" value="CTP-DEPENDENT DIACYLGLYCEROL KINASE 1"/>
    <property type="match status" value="1"/>
</dbReference>
<dbReference type="GO" id="GO:0016779">
    <property type="term" value="F:nucleotidyltransferase activity"/>
    <property type="evidence" value="ECO:0007669"/>
    <property type="project" value="UniProtKB-KW"/>
</dbReference>
<feature type="transmembrane region" description="Helical" evidence="1">
    <location>
        <begin position="79"/>
        <end position="97"/>
    </location>
</feature>
<dbReference type="OrthoDB" id="89482at2157"/>
<keyword evidence="1" id="KW-0812">Transmembrane</keyword>
<dbReference type="InterPro" id="IPR037997">
    <property type="entry name" value="Dgk1-like"/>
</dbReference>
<dbReference type="RefSeq" id="WP_088858574.1">
    <property type="nucleotide sequence ID" value="NZ_CP014862.1"/>
</dbReference>
<feature type="transmembrane region" description="Helical" evidence="1">
    <location>
        <begin position="135"/>
        <end position="156"/>
    </location>
</feature>
<dbReference type="EMBL" id="CP014862">
    <property type="protein sequence ID" value="ASJ03317.1"/>
    <property type="molecule type" value="Genomic_DNA"/>
</dbReference>
<accession>A0A2Z2MAB4</accession>
<dbReference type="GeneID" id="33320477"/>